<evidence type="ECO:0000313" key="3">
    <source>
        <dbReference type="Proteomes" id="UP000030645"/>
    </source>
</evidence>
<accession>W9S8J1</accession>
<dbReference type="PROSITE" id="PS50053">
    <property type="entry name" value="UBIQUITIN_2"/>
    <property type="match status" value="1"/>
</dbReference>
<evidence type="ECO:0000313" key="2">
    <source>
        <dbReference type="EMBL" id="EXC31404.1"/>
    </source>
</evidence>
<organism evidence="2 3">
    <name type="scientific">Morus notabilis</name>
    <dbReference type="NCBI Taxonomy" id="981085"/>
    <lineage>
        <taxon>Eukaryota</taxon>
        <taxon>Viridiplantae</taxon>
        <taxon>Streptophyta</taxon>
        <taxon>Embryophyta</taxon>
        <taxon>Tracheophyta</taxon>
        <taxon>Spermatophyta</taxon>
        <taxon>Magnoliopsida</taxon>
        <taxon>eudicotyledons</taxon>
        <taxon>Gunneridae</taxon>
        <taxon>Pentapetalae</taxon>
        <taxon>rosids</taxon>
        <taxon>fabids</taxon>
        <taxon>Rosales</taxon>
        <taxon>Moraceae</taxon>
        <taxon>Moreae</taxon>
        <taxon>Morus</taxon>
    </lineage>
</organism>
<feature type="domain" description="Ubiquitin-like" evidence="1">
    <location>
        <begin position="67"/>
        <end position="135"/>
    </location>
</feature>
<dbReference type="STRING" id="981085.W9S8J1"/>
<dbReference type="OrthoDB" id="428577at2759"/>
<dbReference type="KEGG" id="mnt:21400674"/>
<dbReference type="Gene3D" id="3.10.20.90">
    <property type="entry name" value="Phosphatidylinositol 3-kinase Catalytic Subunit, Chain A, domain 1"/>
    <property type="match status" value="1"/>
</dbReference>
<gene>
    <name evidence="2" type="ORF">L484_017687</name>
</gene>
<sequence>MIKFRSKKYFCRSSSKLSRNDSGGKLKGGDQKESCGGNITEIKWELRPGGMLVQRRETCQSVGEGLITIRVSTVSQWHDISIEATSTFGELKVILSLMTGLEPKEQRLLFKGKERDDNEYLHMVGVRDKDKVLLLQDPAIKEMKLVSFAGGQPIRNSRPTISV</sequence>
<dbReference type="Pfam" id="PF00240">
    <property type="entry name" value="ubiquitin"/>
    <property type="match status" value="1"/>
</dbReference>
<dbReference type="Proteomes" id="UP000030645">
    <property type="component" value="Unassembled WGS sequence"/>
</dbReference>
<keyword evidence="3" id="KW-1185">Reference proteome</keyword>
<dbReference type="EMBL" id="KE346255">
    <property type="protein sequence ID" value="EXC31404.1"/>
    <property type="molecule type" value="Genomic_DNA"/>
</dbReference>
<dbReference type="InterPro" id="IPR029071">
    <property type="entry name" value="Ubiquitin-like_domsf"/>
</dbReference>
<dbReference type="AlphaFoldDB" id="W9S8J1"/>
<evidence type="ECO:0000259" key="1">
    <source>
        <dbReference type="PROSITE" id="PS50053"/>
    </source>
</evidence>
<protein>
    <submittedName>
        <fullName evidence="2">BAG family molecular chaperone regulator 3</fullName>
    </submittedName>
</protein>
<proteinExistence type="predicted"/>
<reference evidence="3" key="1">
    <citation type="submission" date="2013-01" db="EMBL/GenBank/DDBJ databases">
        <title>Draft Genome Sequence of a Mulberry Tree, Morus notabilis C.K. Schneid.</title>
        <authorList>
            <person name="He N."/>
            <person name="Zhao S."/>
        </authorList>
    </citation>
    <scope>NUCLEOTIDE SEQUENCE</scope>
</reference>
<dbReference type="eggNOG" id="ENOG502RZRT">
    <property type="taxonomic scope" value="Eukaryota"/>
</dbReference>
<dbReference type="InterPro" id="IPR000626">
    <property type="entry name" value="Ubiquitin-like_dom"/>
</dbReference>
<dbReference type="SUPFAM" id="SSF54236">
    <property type="entry name" value="Ubiquitin-like"/>
    <property type="match status" value="1"/>
</dbReference>
<dbReference type="PANTHER" id="PTHR47376">
    <property type="entry name" value="OS02G0597700 PROTEIN"/>
    <property type="match status" value="1"/>
</dbReference>
<name>W9S8J1_9ROSA</name>